<dbReference type="EMBL" id="WKLC01000074">
    <property type="protein sequence ID" value="MSE14221.1"/>
    <property type="molecule type" value="Genomic_DNA"/>
</dbReference>
<name>A0A7X2SUE2_ENTAG</name>
<organism evidence="1 2">
    <name type="scientific">Enterobacter agglomerans</name>
    <name type="common">Erwinia herbicola</name>
    <name type="synonym">Pantoea agglomerans</name>
    <dbReference type="NCBI Taxonomy" id="549"/>
    <lineage>
        <taxon>Bacteria</taxon>
        <taxon>Pseudomonadati</taxon>
        <taxon>Pseudomonadota</taxon>
        <taxon>Gammaproteobacteria</taxon>
        <taxon>Enterobacterales</taxon>
        <taxon>Erwiniaceae</taxon>
        <taxon>Pantoea</taxon>
        <taxon>Pantoea agglomerans group</taxon>
    </lineage>
</organism>
<feature type="non-terminal residue" evidence="1">
    <location>
        <position position="48"/>
    </location>
</feature>
<dbReference type="AlphaFoldDB" id="A0A7X2SUE2"/>
<proteinExistence type="predicted"/>
<reference evidence="1 2" key="1">
    <citation type="submission" date="2019-11" db="EMBL/GenBank/DDBJ databases">
        <title>Draft Genome Sequence of Plant Growth-Promoting Rhizosphere-Associated Bacteria.</title>
        <authorList>
            <person name="Vasilyev I.Y."/>
            <person name="Radchenko V."/>
            <person name="Ilnitskaya E.V."/>
        </authorList>
    </citation>
    <scope>NUCLEOTIDE SEQUENCE [LARGE SCALE GENOMIC DNA]</scope>
    <source>
        <strain evidence="1 2">VRA_MhP_f</strain>
    </source>
</reference>
<evidence type="ECO:0000313" key="1">
    <source>
        <dbReference type="EMBL" id="MSE14221.1"/>
    </source>
</evidence>
<accession>A0A7X2SUE2</accession>
<gene>
    <name evidence="1" type="ORF">GKC49_03395</name>
</gene>
<comment type="caution">
    <text evidence="1">The sequence shown here is derived from an EMBL/GenBank/DDBJ whole genome shotgun (WGS) entry which is preliminary data.</text>
</comment>
<dbReference type="Proteomes" id="UP000461948">
    <property type="component" value="Unassembled WGS sequence"/>
</dbReference>
<protein>
    <submittedName>
        <fullName evidence="1">Uncharacterized protein</fullName>
    </submittedName>
</protein>
<sequence length="48" mass="5463">MKEFNGITLETLIKIPLKTIFLFTRNDEAVGYLIAEESNQGNETVTIF</sequence>
<evidence type="ECO:0000313" key="2">
    <source>
        <dbReference type="Proteomes" id="UP000461948"/>
    </source>
</evidence>